<comment type="function">
    <text evidence="7">Involved in peptide bond synthesis. Stimulates efficient translation and peptide-bond synthesis on native or reconstituted 70S ribosomes in vitro. Probably functions indirectly by altering the affinity of the ribosome for aminoacyl-tRNA, thus increasing their reactivity as acceptors for peptidyl transferase.</text>
</comment>
<evidence type="ECO:0000256" key="7">
    <source>
        <dbReference type="HAMAP-Rule" id="MF_00141"/>
    </source>
</evidence>
<dbReference type="PANTHER" id="PTHR30053:SF12">
    <property type="entry name" value="ELONGATION FACTOR P (EF-P) FAMILY PROTEIN"/>
    <property type="match status" value="1"/>
</dbReference>
<dbReference type="InterPro" id="IPR020599">
    <property type="entry name" value="Transl_elong_fac_P/YeiP"/>
</dbReference>
<dbReference type="HAMAP" id="MF_00141">
    <property type="entry name" value="EF_P"/>
    <property type="match status" value="1"/>
</dbReference>
<dbReference type="Proteomes" id="UP000176329">
    <property type="component" value="Unassembled WGS sequence"/>
</dbReference>
<dbReference type="GO" id="GO:0005829">
    <property type="term" value="C:cytosol"/>
    <property type="evidence" value="ECO:0007669"/>
    <property type="project" value="UniProtKB-ARBA"/>
</dbReference>
<dbReference type="InterPro" id="IPR011768">
    <property type="entry name" value="Transl_elongation_fac_P"/>
</dbReference>
<comment type="similarity">
    <text evidence="3 7 9">Belongs to the elongation factor P family.</text>
</comment>
<dbReference type="SUPFAM" id="SSF50104">
    <property type="entry name" value="Translation proteins SH3-like domain"/>
    <property type="match status" value="1"/>
</dbReference>
<dbReference type="NCBIfam" id="NF001810">
    <property type="entry name" value="PRK00529.1"/>
    <property type="match status" value="1"/>
</dbReference>
<evidence type="ECO:0000313" key="13">
    <source>
        <dbReference type="Proteomes" id="UP000176329"/>
    </source>
</evidence>
<evidence type="ECO:0000259" key="10">
    <source>
        <dbReference type="SMART" id="SM00841"/>
    </source>
</evidence>
<sequence>MASVTEVKKGSVIKRNGDLFVVTLSQHITPGKGTPFTRSKIKSLTTGKVIEETLKDNETVDIVEVQYCNMQYLYNDGSFYTFMDNATYEQVQLDADTIGDDAQYLKDGLEVVMCMYNEQPVAAELPRKISYTVKEAPPAVKGDTASGNVQKEIILENGLKVFAPIFIKEGERVIVNTDTGLYVERDNS</sequence>
<dbReference type="SUPFAM" id="SSF50249">
    <property type="entry name" value="Nucleic acid-binding proteins"/>
    <property type="match status" value="2"/>
</dbReference>
<dbReference type="PANTHER" id="PTHR30053">
    <property type="entry name" value="ELONGATION FACTOR P"/>
    <property type="match status" value="1"/>
</dbReference>
<proteinExistence type="inferred from homology"/>
<reference evidence="12 13" key="1">
    <citation type="journal article" date="2016" name="Nat. Commun.">
        <title>Thousands of microbial genomes shed light on interconnected biogeochemical processes in an aquifer system.</title>
        <authorList>
            <person name="Anantharaman K."/>
            <person name="Brown C.T."/>
            <person name="Hug L.A."/>
            <person name="Sharon I."/>
            <person name="Castelle C.J."/>
            <person name="Probst A.J."/>
            <person name="Thomas B.C."/>
            <person name="Singh A."/>
            <person name="Wilkins M.J."/>
            <person name="Karaoz U."/>
            <person name="Brodie E.L."/>
            <person name="Williams K.H."/>
            <person name="Hubbard S.S."/>
            <person name="Banfield J.F."/>
        </authorList>
    </citation>
    <scope>NUCLEOTIDE SEQUENCE [LARGE SCALE GENOMIC DNA]</scope>
</reference>
<keyword evidence="6 7" id="KW-0648">Protein biosynthesis</keyword>
<dbReference type="GO" id="GO:0003746">
    <property type="term" value="F:translation elongation factor activity"/>
    <property type="evidence" value="ECO:0007669"/>
    <property type="project" value="UniProtKB-UniRule"/>
</dbReference>
<dbReference type="CDD" id="cd04470">
    <property type="entry name" value="S1_EF-P_repeat_1"/>
    <property type="match status" value="1"/>
</dbReference>
<dbReference type="GO" id="GO:0043043">
    <property type="term" value="P:peptide biosynthetic process"/>
    <property type="evidence" value="ECO:0007669"/>
    <property type="project" value="InterPro"/>
</dbReference>
<evidence type="ECO:0000256" key="3">
    <source>
        <dbReference type="ARBA" id="ARBA00009479"/>
    </source>
</evidence>
<dbReference type="UniPathway" id="UPA00345"/>
<dbReference type="NCBIfam" id="TIGR00038">
    <property type="entry name" value="efp"/>
    <property type="match status" value="1"/>
</dbReference>
<dbReference type="Pfam" id="PF09285">
    <property type="entry name" value="Elong-fact-P_C"/>
    <property type="match status" value="1"/>
</dbReference>
<dbReference type="FunFam" id="2.40.50.140:FF:000009">
    <property type="entry name" value="Elongation factor P"/>
    <property type="match status" value="1"/>
</dbReference>
<evidence type="ECO:0000256" key="2">
    <source>
        <dbReference type="ARBA" id="ARBA00004815"/>
    </source>
</evidence>
<feature type="domain" description="Translation elongation factor P/YeiP central" evidence="11">
    <location>
        <begin position="67"/>
        <end position="121"/>
    </location>
</feature>
<dbReference type="SMART" id="SM01185">
    <property type="entry name" value="EFP"/>
    <property type="match status" value="1"/>
</dbReference>
<name>A0A1F6LS65_9BACT</name>
<dbReference type="Gene3D" id="2.40.50.140">
    <property type="entry name" value="Nucleic acid-binding proteins"/>
    <property type="match status" value="2"/>
</dbReference>
<keyword evidence="5 7" id="KW-0251">Elongation factor</keyword>
<evidence type="ECO:0000256" key="6">
    <source>
        <dbReference type="ARBA" id="ARBA00022917"/>
    </source>
</evidence>
<dbReference type="EMBL" id="MFPV01000020">
    <property type="protein sequence ID" value="OGH62123.1"/>
    <property type="molecule type" value="Genomic_DNA"/>
</dbReference>
<dbReference type="AlphaFoldDB" id="A0A1F6LS65"/>
<dbReference type="Pfam" id="PF01132">
    <property type="entry name" value="EFP"/>
    <property type="match status" value="1"/>
</dbReference>
<evidence type="ECO:0000256" key="1">
    <source>
        <dbReference type="ARBA" id="ARBA00004496"/>
    </source>
</evidence>
<dbReference type="InterPro" id="IPR014722">
    <property type="entry name" value="Rib_uL2_dom2"/>
</dbReference>
<comment type="caution">
    <text evidence="12">The sequence shown here is derived from an EMBL/GenBank/DDBJ whole genome shotgun (WGS) entry which is preliminary data.</text>
</comment>
<evidence type="ECO:0000256" key="9">
    <source>
        <dbReference type="RuleBase" id="RU004389"/>
    </source>
</evidence>
<keyword evidence="4 7" id="KW-0963">Cytoplasm</keyword>
<evidence type="ECO:0000259" key="11">
    <source>
        <dbReference type="SMART" id="SM01185"/>
    </source>
</evidence>
<evidence type="ECO:0000313" key="12">
    <source>
        <dbReference type="EMBL" id="OGH62123.1"/>
    </source>
</evidence>
<comment type="pathway">
    <text evidence="2 7">Protein biosynthesis; polypeptide chain elongation.</text>
</comment>
<gene>
    <name evidence="7" type="primary">efp</name>
    <name evidence="12" type="ORF">A2848_01445</name>
</gene>
<dbReference type="FunFam" id="2.40.50.140:FF:000004">
    <property type="entry name" value="Elongation factor P"/>
    <property type="match status" value="1"/>
</dbReference>
<dbReference type="InterPro" id="IPR013185">
    <property type="entry name" value="Transl_elong_KOW-like"/>
</dbReference>
<dbReference type="InterPro" id="IPR008991">
    <property type="entry name" value="Translation_prot_SH3-like_sf"/>
</dbReference>
<evidence type="ECO:0000256" key="8">
    <source>
        <dbReference type="NCBIfam" id="TIGR00038"/>
    </source>
</evidence>
<dbReference type="Pfam" id="PF08207">
    <property type="entry name" value="EFP_N"/>
    <property type="match status" value="1"/>
</dbReference>
<dbReference type="InterPro" id="IPR012340">
    <property type="entry name" value="NA-bd_OB-fold"/>
</dbReference>
<accession>A0A1F6LS65</accession>
<organism evidence="12 13">
    <name type="scientific">Candidatus Magasanikbacteria bacterium RIFCSPHIGHO2_01_FULL_50_8</name>
    <dbReference type="NCBI Taxonomy" id="1798674"/>
    <lineage>
        <taxon>Bacteria</taxon>
        <taxon>Candidatus Magasanikiibacteriota</taxon>
    </lineage>
</organism>
<dbReference type="InterPro" id="IPR001059">
    <property type="entry name" value="Transl_elong_P/YeiP_cen"/>
</dbReference>
<evidence type="ECO:0000256" key="5">
    <source>
        <dbReference type="ARBA" id="ARBA00022768"/>
    </source>
</evidence>
<protein>
    <recommendedName>
        <fullName evidence="7 8">Elongation factor P</fullName>
        <shortName evidence="7">EF-P</shortName>
    </recommendedName>
</protein>
<dbReference type="SMART" id="SM00841">
    <property type="entry name" value="Elong-fact-P_C"/>
    <property type="match status" value="1"/>
</dbReference>
<comment type="subcellular location">
    <subcellularLocation>
        <location evidence="1 7">Cytoplasm</location>
    </subcellularLocation>
</comment>
<dbReference type="PIRSF" id="PIRSF005901">
    <property type="entry name" value="EF-P"/>
    <property type="match status" value="1"/>
</dbReference>
<dbReference type="InterPro" id="IPR015365">
    <property type="entry name" value="Elong-fact-P_C"/>
</dbReference>
<evidence type="ECO:0000256" key="4">
    <source>
        <dbReference type="ARBA" id="ARBA00022490"/>
    </source>
</evidence>
<dbReference type="Gene3D" id="2.30.30.30">
    <property type="match status" value="1"/>
</dbReference>
<feature type="domain" description="Elongation factor P C-terminal" evidence="10">
    <location>
        <begin position="129"/>
        <end position="185"/>
    </location>
</feature>
<dbReference type="FunFam" id="2.30.30.30:FF:000003">
    <property type="entry name" value="Elongation factor P"/>
    <property type="match status" value="1"/>
</dbReference>